<dbReference type="InterPro" id="IPR011006">
    <property type="entry name" value="CheY-like_superfamily"/>
</dbReference>
<accession>A0A4Y8ZST7</accession>
<dbReference type="Proteomes" id="UP000298213">
    <property type="component" value="Unassembled WGS sequence"/>
</dbReference>
<dbReference type="AlphaFoldDB" id="A0A4Y8ZST7"/>
<organism evidence="2 3">
    <name type="scientific">Sphingomonas parva</name>
    <dbReference type="NCBI Taxonomy" id="2555898"/>
    <lineage>
        <taxon>Bacteria</taxon>
        <taxon>Pseudomonadati</taxon>
        <taxon>Pseudomonadota</taxon>
        <taxon>Alphaproteobacteria</taxon>
        <taxon>Sphingomonadales</taxon>
        <taxon>Sphingomonadaceae</taxon>
        <taxon>Sphingomonas</taxon>
    </lineage>
</organism>
<evidence type="ECO:0000313" key="2">
    <source>
        <dbReference type="EMBL" id="TFI58557.1"/>
    </source>
</evidence>
<reference evidence="2 3" key="1">
    <citation type="submission" date="2019-03" db="EMBL/GenBank/DDBJ databases">
        <title>Genome sequence of Sphingomonas sp. 17J27-24.</title>
        <authorList>
            <person name="Kim M."/>
            <person name="Maeng S."/>
            <person name="Sathiyaraj S."/>
        </authorList>
    </citation>
    <scope>NUCLEOTIDE SEQUENCE [LARGE SCALE GENOMIC DNA]</scope>
    <source>
        <strain evidence="2 3">17J27-24</strain>
    </source>
</reference>
<feature type="region of interest" description="Disordered" evidence="1">
    <location>
        <begin position="14"/>
        <end position="46"/>
    </location>
</feature>
<evidence type="ECO:0000256" key="1">
    <source>
        <dbReference type="SAM" id="MobiDB-lite"/>
    </source>
</evidence>
<sequence>MDLHRWKRLHPAEIDEGAVTGDERDSGPPFAHRRCPPRDQGVPRARSRRYGRADLVFTDFVMAGMSGFELAAALAEAAPGLPVILTTGYRDEILKCGAGGLPVVSPIGSRRLSMRWRRCWRVPRAERARGQRARPGACRARAAGHKDPVARLELAGLCRYLRRSPGVTR</sequence>
<evidence type="ECO:0000313" key="3">
    <source>
        <dbReference type="Proteomes" id="UP000298213"/>
    </source>
</evidence>
<dbReference type="Gene3D" id="3.40.50.2300">
    <property type="match status" value="1"/>
</dbReference>
<comment type="caution">
    <text evidence="2">The sequence shown here is derived from an EMBL/GenBank/DDBJ whole genome shotgun (WGS) entry which is preliminary data.</text>
</comment>
<dbReference type="EMBL" id="SPDV01000014">
    <property type="protein sequence ID" value="TFI58557.1"/>
    <property type="molecule type" value="Genomic_DNA"/>
</dbReference>
<dbReference type="SUPFAM" id="SSF52172">
    <property type="entry name" value="CheY-like"/>
    <property type="match status" value="1"/>
</dbReference>
<proteinExistence type="predicted"/>
<protein>
    <submittedName>
        <fullName evidence="2">Response regulator</fullName>
    </submittedName>
</protein>
<keyword evidence="3" id="KW-1185">Reference proteome</keyword>
<name>A0A4Y8ZST7_9SPHN</name>
<gene>
    <name evidence="2" type="ORF">E2493_09030</name>
</gene>